<dbReference type="Proteomes" id="UP000245768">
    <property type="component" value="Unassembled WGS sequence"/>
</dbReference>
<dbReference type="InterPro" id="IPR001247">
    <property type="entry name" value="ExoRNase_PH_dom1"/>
</dbReference>
<dbReference type="Pfam" id="PF01138">
    <property type="entry name" value="RNase_PH"/>
    <property type="match status" value="1"/>
</dbReference>
<protein>
    <recommendedName>
        <fullName evidence="7">Exoribonuclease phosphorolytic domain-containing protein</fullName>
    </recommendedName>
</protein>
<comment type="subcellular location">
    <subcellularLocation>
        <location evidence="1">Nucleus</location>
    </subcellularLocation>
</comment>
<reference evidence="8 9" key="1">
    <citation type="journal article" date="2018" name="Mol. Biol. Evol.">
        <title>Broad Genomic Sampling Reveals a Smut Pathogenic Ancestry of the Fungal Clade Ustilaginomycotina.</title>
        <authorList>
            <person name="Kijpornyongpan T."/>
            <person name="Mondo S.J."/>
            <person name="Barry K."/>
            <person name="Sandor L."/>
            <person name="Lee J."/>
            <person name="Lipzen A."/>
            <person name="Pangilinan J."/>
            <person name="LaButti K."/>
            <person name="Hainaut M."/>
            <person name="Henrissat B."/>
            <person name="Grigoriev I.V."/>
            <person name="Spatafora J.W."/>
            <person name="Aime M.C."/>
        </authorList>
    </citation>
    <scope>NUCLEOTIDE SEQUENCE [LARGE SCALE GENOMIC DNA]</scope>
    <source>
        <strain evidence="8 9">MCA 4198</strain>
    </source>
</reference>
<dbReference type="InterPro" id="IPR027408">
    <property type="entry name" value="PNPase/RNase_PH_dom_sf"/>
</dbReference>
<dbReference type="InterPro" id="IPR020568">
    <property type="entry name" value="Ribosomal_Su5_D2-typ_SF"/>
</dbReference>
<evidence type="ECO:0000256" key="4">
    <source>
        <dbReference type="ARBA" id="ARBA00022835"/>
    </source>
</evidence>
<dbReference type="GO" id="GO:0000176">
    <property type="term" value="C:nuclear exosome (RNase complex)"/>
    <property type="evidence" value="ECO:0007669"/>
    <property type="project" value="UniProtKB-ARBA"/>
</dbReference>
<evidence type="ECO:0000256" key="5">
    <source>
        <dbReference type="ARBA" id="ARBA00023242"/>
    </source>
</evidence>
<dbReference type="GO" id="GO:0016075">
    <property type="term" value="P:rRNA catabolic process"/>
    <property type="evidence" value="ECO:0007669"/>
    <property type="project" value="TreeGrafter"/>
</dbReference>
<dbReference type="GO" id="GO:0006364">
    <property type="term" value="P:rRNA processing"/>
    <property type="evidence" value="ECO:0007669"/>
    <property type="project" value="UniProtKB-KW"/>
</dbReference>
<dbReference type="PANTHER" id="PTHR11953:SF1">
    <property type="entry name" value="EXOSOME COMPLEX COMPONENT RRP46"/>
    <property type="match status" value="1"/>
</dbReference>
<dbReference type="GO" id="GO:0005730">
    <property type="term" value="C:nucleolus"/>
    <property type="evidence" value="ECO:0007669"/>
    <property type="project" value="TreeGrafter"/>
</dbReference>
<evidence type="ECO:0000313" key="9">
    <source>
        <dbReference type="Proteomes" id="UP000245768"/>
    </source>
</evidence>
<dbReference type="GO" id="GO:0071028">
    <property type="term" value="P:nuclear mRNA surveillance"/>
    <property type="evidence" value="ECO:0007669"/>
    <property type="project" value="TreeGrafter"/>
</dbReference>
<evidence type="ECO:0000313" key="8">
    <source>
        <dbReference type="EMBL" id="PWN91403.1"/>
    </source>
</evidence>
<feature type="region of interest" description="Disordered" evidence="6">
    <location>
        <begin position="179"/>
        <end position="200"/>
    </location>
</feature>
<evidence type="ECO:0000256" key="1">
    <source>
        <dbReference type="ARBA" id="ARBA00004123"/>
    </source>
</evidence>
<dbReference type="AlphaFoldDB" id="A0A316YTP9"/>
<evidence type="ECO:0000259" key="7">
    <source>
        <dbReference type="Pfam" id="PF01138"/>
    </source>
</evidence>
<dbReference type="InParanoid" id="A0A316YTP9"/>
<evidence type="ECO:0000256" key="6">
    <source>
        <dbReference type="SAM" id="MobiDB-lite"/>
    </source>
</evidence>
<keyword evidence="5" id="KW-0539">Nucleus</keyword>
<dbReference type="STRING" id="215250.A0A316YTP9"/>
<dbReference type="GeneID" id="37046699"/>
<comment type="similarity">
    <text evidence="2">Belongs to the RNase PH family.</text>
</comment>
<accession>A0A316YTP9</accession>
<proteinExistence type="inferred from homology"/>
<evidence type="ECO:0000256" key="2">
    <source>
        <dbReference type="ARBA" id="ARBA00006678"/>
    </source>
</evidence>
<dbReference type="InterPro" id="IPR050080">
    <property type="entry name" value="RNase_PH"/>
</dbReference>
<dbReference type="GO" id="GO:0003723">
    <property type="term" value="F:RNA binding"/>
    <property type="evidence" value="ECO:0007669"/>
    <property type="project" value="TreeGrafter"/>
</dbReference>
<gene>
    <name evidence="8" type="ORF">FA10DRAFT_300017</name>
</gene>
<keyword evidence="3" id="KW-0698">rRNA processing</keyword>
<dbReference type="Gene3D" id="3.30.230.70">
    <property type="entry name" value="GHMP Kinase, N-terminal domain"/>
    <property type="match status" value="1"/>
</dbReference>
<dbReference type="GO" id="GO:0034475">
    <property type="term" value="P:U4 snRNA 3'-end processing"/>
    <property type="evidence" value="ECO:0007669"/>
    <property type="project" value="TreeGrafter"/>
</dbReference>
<feature type="domain" description="Exoribonuclease phosphorolytic" evidence="7">
    <location>
        <begin position="15"/>
        <end position="155"/>
    </location>
</feature>
<organism evidence="8 9">
    <name type="scientific">Acaromyces ingoldii</name>
    <dbReference type="NCBI Taxonomy" id="215250"/>
    <lineage>
        <taxon>Eukaryota</taxon>
        <taxon>Fungi</taxon>
        <taxon>Dikarya</taxon>
        <taxon>Basidiomycota</taxon>
        <taxon>Ustilaginomycotina</taxon>
        <taxon>Exobasidiomycetes</taxon>
        <taxon>Exobasidiales</taxon>
        <taxon>Cryptobasidiaceae</taxon>
        <taxon>Acaromyces</taxon>
    </lineage>
</organism>
<dbReference type="EMBL" id="KZ819635">
    <property type="protein sequence ID" value="PWN91403.1"/>
    <property type="molecule type" value="Genomic_DNA"/>
</dbReference>
<dbReference type="RefSeq" id="XP_025378601.1">
    <property type="nucleotide sequence ID" value="XM_025524783.1"/>
</dbReference>
<dbReference type="InterPro" id="IPR036345">
    <property type="entry name" value="ExoRNase_PH_dom2_sf"/>
</dbReference>
<keyword evidence="9" id="KW-1185">Reference proteome</keyword>
<dbReference type="GO" id="GO:0000177">
    <property type="term" value="C:cytoplasmic exosome (RNase complex)"/>
    <property type="evidence" value="ECO:0007669"/>
    <property type="project" value="TreeGrafter"/>
</dbReference>
<dbReference type="SUPFAM" id="SSF55666">
    <property type="entry name" value="Ribonuclease PH domain 2-like"/>
    <property type="match status" value="1"/>
</dbReference>
<sequence length="306" mass="32713">MQATIRGRANLQVGPTSLEQGVIAAHDGSALFSFGPTTSLATLSGPMEVRLRDELTDRAALDVNLTPLQGVPGVACTSFGQALHDLFASVVLLHLYPRALLQLNVQTYARPPARLLRGDKLVQETRPDPDRTPGLAERAAHINAASLALLDARTPMRATVVAICACYVPRGTRRLLDRSAWRPDSAATNPSQGLKTDGTMMDVDGDVAQELGQEQEQEQELDGDKDLVLDPSPAEEALSRSGFLFAFAISGAKPLNGDEGGAGSADVVLSQSSGRFSLKEHTAAMKVCRQASRQLMAKFRESIQTV</sequence>
<dbReference type="PANTHER" id="PTHR11953">
    <property type="entry name" value="EXOSOME COMPLEX COMPONENT"/>
    <property type="match status" value="1"/>
</dbReference>
<keyword evidence="4" id="KW-0271">Exosome</keyword>
<dbReference type="OrthoDB" id="27298at2759"/>
<name>A0A316YTP9_9BASI</name>
<evidence type="ECO:0000256" key="3">
    <source>
        <dbReference type="ARBA" id="ARBA00022552"/>
    </source>
</evidence>
<dbReference type="SUPFAM" id="SSF54211">
    <property type="entry name" value="Ribosomal protein S5 domain 2-like"/>
    <property type="match status" value="1"/>
</dbReference>
<dbReference type="GO" id="GO:0071051">
    <property type="term" value="P:poly(A)-dependent snoRNA 3'-end processing"/>
    <property type="evidence" value="ECO:0007669"/>
    <property type="project" value="TreeGrafter"/>
</dbReference>